<reference evidence="2" key="1">
    <citation type="submission" date="2025-08" db="UniProtKB">
        <authorList>
            <consortium name="RefSeq"/>
        </authorList>
    </citation>
    <scope>IDENTIFICATION</scope>
</reference>
<protein>
    <submittedName>
        <fullName evidence="2">Uncharacterized protein LOC118763780</fullName>
    </submittedName>
</protein>
<evidence type="ECO:0000313" key="2">
    <source>
        <dbReference type="RefSeq" id="XP_036359408.1"/>
    </source>
</evidence>
<accession>A0A7E6EVM2</accession>
<proteinExistence type="predicted"/>
<dbReference type="KEGG" id="osn:118763780"/>
<keyword evidence="1" id="KW-1185">Reference proteome</keyword>
<organism evidence="1 2">
    <name type="scientific">Octopus sinensis</name>
    <name type="common">East Asian common octopus</name>
    <dbReference type="NCBI Taxonomy" id="2607531"/>
    <lineage>
        <taxon>Eukaryota</taxon>
        <taxon>Metazoa</taxon>
        <taxon>Spiralia</taxon>
        <taxon>Lophotrochozoa</taxon>
        <taxon>Mollusca</taxon>
        <taxon>Cephalopoda</taxon>
        <taxon>Coleoidea</taxon>
        <taxon>Octopodiformes</taxon>
        <taxon>Octopoda</taxon>
        <taxon>Incirrata</taxon>
        <taxon>Octopodidae</taxon>
        <taxon>Octopus</taxon>
    </lineage>
</organism>
<dbReference type="Gene3D" id="3.30.420.10">
    <property type="entry name" value="Ribonuclease H-like superfamily/Ribonuclease H"/>
    <property type="match status" value="1"/>
</dbReference>
<sequence length="142" mass="16674">MSQLEDFPRASCDIVHRKFVPQDQTINREFYLDVLKRLREGIRRMLLDLWRAKNCIIHDVSALCHQALLTREFLAISNIASFQHLPYSSDLAIASFHIFPMIKKQHHCQEPQRIGDSTRLRKTNFQAGLQKWQESCHQFIAA</sequence>
<dbReference type="InterPro" id="IPR036397">
    <property type="entry name" value="RNaseH_sf"/>
</dbReference>
<gene>
    <name evidence="2" type="primary">LOC118763780</name>
</gene>
<dbReference type="GO" id="GO:0003676">
    <property type="term" value="F:nucleic acid binding"/>
    <property type="evidence" value="ECO:0007669"/>
    <property type="project" value="InterPro"/>
</dbReference>
<dbReference type="AlphaFoldDB" id="A0A7E6EVM2"/>
<dbReference type="RefSeq" id="XP_036359408.1">
    <property type="nucleotide sequence ID" value="XM_036503515.1"/>
</dbReference>
<name>A0A7E6EVM2_9MOLL</name>
<evidence type="ECO:0000313" key="1">
    <source>
        <dbReference type="Proteomes" id="UP000515154"/>
    </source>
</evidence>
<dbReference type="Proteomes" id="UP000515154">
    <property type="component" value="Linkage group LG6"/>
</dbReference>